<evidence type="ECO:0000313" key="6">
    <source>
        <dbReference type="Proteomes" id="UP000279384"/>
    </source>
</evidence>
<feature type="chain" id="PRO_5019766520" evidence="3">
    <location>
        <begin position="20"/>
        <end position="432"/>
    </location>
</feature>
<name>A0A495B1J2_VOGIN</name>
<evidence type="ECO:0000256" key="1">
    <source>
        <dbReference type="SAM" id="Coils"/>
    </source>
</evidence>
<dbReference type="InterPro" id="IPR050570">
    <property type="entry name" value="Cell_wall_metabolism_enzyme"/>
</dbReference>
<dbReference type="SUPFAM" id="SSF51261">
    <property type="entry name" value="Duplicated hybrid motif"/>
    <property type="match status" value="1"/>
</dbReference>
<reference evidence="5 6" key="1">
    <citation type="submission" date="2018-10" db="EMBL/GenBank/DDBJ databases">
        <title>Genomic Encyclopedia of Type Strains, Phase IV (KMG-IV): sequencing the most valuable type-strain genomes for metagenomic binning, comparative biology and taxonomic classification.</title>
        <authorList>
            <person name="Goeker M."/>
        </authorList>
    </citation>
    <scope>NUCLEOTIDE SEQUENCE [LARGE SCALE GENOMIC DNA]</scope>
    <source>
        <strain evidence="5 6">DSM 3303</strain>
    </source>
</reference>
<dbReference type="PANTHER" id="PTHR21666">
    <property type="entry name" value="PEPTIDASE-RELATED"/>
    <property type="match status" value="1"/>
</dbReference>
<organism evidence="5 6">
    <name type="scientific">Vogesella indigofera</name>
    <name type="common">Pseudomonas indigofera</name>
    <dbReference type="NCBI Taxonomy" id="45465"/>
    <lineage>
        <taxon>Bacteria</taxon>
        <taxon>Pseudomonadati</taxon>
        <taxon>Pseudomonadota</taxon>
        <taxon>Betaproteobacteria</taxon>
        <taxon>Neisseriales</taxon>
        <taxon>Chromobacteriaceae</taxon>
        <taxon>Vogesella</taxon>
    </lineage>
</organism>
<evidence type="ECO:0000259" key="4">
    <source>
        <dbReference type="Pfam" id="PF01551"/>
    </source>
</evidence>
<dbReference type="RefSeq" id="WP_120812145.1">
    <property type="nucleotide sequence ID" value="NZ_RBID01000018.1"/>
</dbReference>
<proteinExistence type="predicted"/>
<dbReference type="Gene3D" id="2.70.70.10">
    <property type="entry name" value="Glucose Permease (Domain IIA)"/>
    <property type="match status" value="1"/>
</dbReference>
<comment type="caution">
    <text evidence="5">The sequence shown here is derived from an EMBL/GenBank/DDBJ whole genome shotgun (WGS) entry which is preliminary data.</text>
</comment>
<evidence type="ECO:0000256" key="3">
    <source>
        <dbReference type="SAM" id="SignalP"/>
    </source>
</evidence>
<protein>
    <submittedName>
        <fullName evidence="5">Septal ring factor EnvC (AmiA/AmiB activator)</fullName>
    </submittedName>
</protein>
<feature type="domain" description="M23ase beta-sheet core" evidence="4">
    <location>
        <begin position="335"/>
        <end position="427"/>
    </location>
</feature>
<evidence type="ECO:0000256" key="2">
    <source>
        <dbReference type="SAM" id="MobiDB-lite"/>
    </source>
</evidence>
<dbReference type="AlphaFoldDB" id="A0A495B1J2"/>
<dbReference type="Proteomes" id="UP000279384">
    <property type="component" value="Unassembled WGS sequence"/>
</dbReference>
<feature type="coiled-coil region" evidence="1">
    <location>
        <begin position="30"/>
        <end position="106"/>
    </location>
</feature>
<feature type="compositionally biased region" description="Basic and acidic residues" evidence="2">
    <location>
        <begin position="255"/>
        <end position="275"/>
    </location>
</feature>
<keyword evidence="1" id="KW-0175">Coiled coil</keyword>
<evidence type="ECO:0000313" key="5">
    <source>
        <dbReference type="EMBL" id="RKQ54847.1"/>
    </source>
</evidence>
<dbReference type="PANTHER" id="PTHR21666:SF270">
    <property type="entry name" value="MUREIN HYDROLASE ACTIVATOR ENVC"/>
    <property type="match status" value="1"/>
</dbReference>
<dbReference type="GO" id="GO:0004222">
    <property type="term" value="F:metalloendopeptidase activity"/>
    <property type="evidence" value="ECO:0007669"/>
    <property type="project" value="TreeGrafter"/>
</dbReference>
<dbReference type="Gene3D" id="6.10.250.3150">
    <property type="match status" value="1"/>
</dbReference>
<dbReference type="EMBL" id="RBID01000018">
    <property type="protein sequence ID" value="RKQ54847.1"/>
    <property type="molecule type" value="Genomic_DNA"/>
</dbReference>
<feature type="region of interest" description="Disordered" evidence="2">
    <location>
        <begin position="255"/>
        <end position="289"/>
    </location>
</feature>
<accession>A0A495B1J2</accession>
<dbReference type="Pfam" id="PF01551">
    <property type="entry name" value="Peptidase_M23"/>
    <property type="match status" value="1"/>
</dbReference>
<feature type="signal peptide" evidence="3">
    <location>
        <begin position="1"/>
        <end position="19"/>
    </location>
</feature>
<dbReference type="CDD" id="cd12797">
    <property type="entry name" value="M23_peptidase"/>
    <property type="match status" value="1"/>
</dbReference>
<gene>
    <name evidence="5" type="ORF">C8E02_3109</name>
</gene>
<dbReference type="InterPro" id="IPR016047">
    <property type="entry name" value="M23ase_b-sheet_dom"/>
</dbReference>
<dbReference type="InterPro" id="IPR011055">
    <property type="entry name" value="Dup_hybrid_motif"/>
</dbReference>
<sequence>MKARLTLSLLGALYGVAQAAPPAAAPQQDLNTVRKEISSLQQDIARKEAERQQTAGEIAKSEQALQATHQVLNELEKKQDASSSQLDNLQAELQTIRIKVAETRQRVSHLLAAEYKRGQQDAMAIMFNTQDPNQSARDLTYYTHIHRAQQSLIQTLRDQEVQLQAMSERIEDELVRLGRMSSAKVQEKRQLQQARNQHSQQVSQLDSAIRNQQQKLQQLKEDERELSALIARINADIRRRQLAAAAKAAQAKKAREQATRLAAEKRRQQVAEAKKQGKPLPAEPKAPARVETVDEVADASLSGNAFRSLQGRLKLPVAGEIGGRFGARRGEGASWKGMFIKVAPGSPVRVVADGTVVYADWLRGFGNAMIIDHGGNYMTVYTGFATMVRGNGATVRGGDVLGASGSLESGETGLYFELRYMGRPINPQSWAR</sequence>
<keyword evidence="3" id="KW-0732">Signal</keyword>